<dbReference type="InterPro" id="IPR012337">
    <property type="entry name" value="RNaseH-like_sf"/>
</dbReference>
<keyword evidence="4" id="KW-1185">Reference proteome</keyword>
<accession>A0A0H2R0A2</accession>
<evidence type="ECO:0000313" key="3">
    <source>
        <dbReference type="EMBL" id="KLO05129.1"/>
    </source>
</evidence>
<dbReference type="InterPro" id="IPR008906">
    <property type="entry name" value="HATC_C_dom"/>
</dbReference>
<dbReference type="OrthoDB" id="3268424at2759"/>
<dbReference type="SUPFAM" id="SSF53098">
    <property type="entry name" value="Ribonuclease H-like"/>
    <property type="match status" value="1"/>
</dbReference>
<feature type="non-terminal residue" evidence="3">
    <location>
        <position position="1"/>
    </location>
</feature>
<gene>
    <name evidence="3" type="ORF">SCHPADRAFT_802371</name>
</gene>
<dbReference type="Pfam" id="PF05699">
    <property type="entry name" value="Dimer_Tnp_hAT"/>
    <property type="match status" value="1"/>
</dbReference>
<feature type="region of interest" description="Disordered" evidence="1">
    <location>
        <begin position="38"/>
        <end position="61"/>
    </location>
</feature>
<feature type="non-terminal residue" evidence="3">
    <location>
        <position position="137"/>
    </location>
</feature>
<protein>
    <recommendedName>
        <fullName evidence="2">HAT C-terminal dimerisation domain-containing protein</fullName>
    </recommendedName>
</protein>
<dbReference type="EMBL" id="KQ086358">
    <property type="protein sequence ID" value="KLO05129.1"/>
    <property type="molecule type" value="Genomic_DNA"/>
</dbReference>
<sequence>VLHPRYKTKYFHTASWPEAWISTSKDILRDEWNDYYKPSDTAAPSAAATQTASSQATEDDDDDLFAPIMSEFTADPIKYWYAKQGDPFARMGLDFMSAPATSVDVERAFSRGSLTVSKHRHALSDQSTRASVVLRSW</sequence>
<feature type="compositionally biased region" description="Low complexity" evidence="1">
    <location>
        <begin position="38"/>
        <end position="56"/>
    </location>
</feature>
<feature type="domain" description="HAT C-terminal dimerisation" evidence="2">
    <location>
        <begin position="67"/>
        <end position="137"/>
    </location>
</feature>
<organism evidence="3 4">
    <name type="scientific">Schizopora paradoxa</name>
    <dbReference type="NCBI Taxonomy" id="27342"/>
    <lineage>
        <taxon>Eukaryota</taxon>
        <taxon>Fungi</taxon>
        <taxon>Dikarya</taxon>
        <taxon>Basidiomycota</taxon>
        <taxon>Agaricomycotina</taxon>
        <taxon>Agaricomycetes</taxon>
        <taxon>Hymenochaetales</taxon>
        <taxon>Schizoporaceae</taxon>
        <taxon>Schizopora</taxon>
    </lineage>
</organism>
<proteinExistence type="predicted"/>
<dbReference type="STRING" id="27342.A0A0H2R0A2"/>
<evidence type="ECO:0000313" key="4">
    <source>
        <dbReference type="Proteomes" id="UP000053477"/>
    </source>
</evidence>
<evidence type="ECO:0000259" key="2">
    <source>
        <dbReference type="Pfam" id="PF05699"/>
    </source>
</evidence>
<name>A0A0H2R0A2_9AGAM</name>
<dbReference type="Proteomes" id="UP000053477">
    <property type="component" value="Unassembled WGS sequence"/>
</dbReference>
<evidence type="ECO:0000256" key="1">
    <source>
        <dbReference type="SAM" id="MobiDB-lite"/>
    </source>
</evidence>
<dbReference type="InParanoid" id="A0A0H2R0A2"/>
<reference evidence="3 4" key="1">
    <citation type="submission" date="2015-04" db="EMBL/GenBank/DDBJ databases">
        <title>Complete genome sequence of Schizopora paradoxa KUC8140, a cosmopolitan wood degrader in East Asia.</title>
        <authorList>
            <consortium name="DOE Joint Genome Institute"/>
            <person name="Min B."/>
            <person name="Park H."/>
            <person name="Jang Y."/>
            <person name="Kim J.-J."/>
            <person name="Kim K.H."/>
            <person name="Pangilinan J."/>
            <person name="Lipzen A."/>
            <person name="Riley R."/>
            <person name="Grigoriev I.V."/>
            <person name="Spatafora J.W."/>
            <person name="Choi I.-G."/>
        </authorList>
    </citation>
    <scope>NUCLEOTIDE SEQUENCE [LARGE SCALE GENOMIC DNA]</scope>
    <source>
        <strain evidence="3 4">KUC8140</strain>
    </source>
</reference>
<dbReference type="GO" id="GO:0046983">
    <property type="term" value="F:protein dimerization activity"/>
    <property type="evidence" value="ECO:0007669"/>
    <property type="project" value="InterPro"/>
</dbReference>
<dbReference type="AlphaFoldDB" id="A0A0H2R0A2"/>